<feature type="domain" description="Clr5" evidence="2">
    <location>
        <begin position="35"/>
        <end position="87"/>
    </location>
</feature>
<keyword evidence="6" id="KW-1185">Reference proteome</keyword>
<dbReference type="EMBL" id="LAZP02000392">
    <property type="protein sequence ID" value="PFH57568.1"/>
    <property type="molecule type" value="Genomic_DNA"/>
</dbReference>
<evidence type="ECO:0000259" key="2">
    <source>
        <dbReference type="Pfam" id="PF14420"/>
    </source>
</evidence>
<dbReference type="PANTHER" id="PTHR38788:SF5">
    <property type="entry name" value="CLR5 DOMAIN-CONTAINING PROTEIN"/>
    <property type="match status" value="1"/>
</dbReference>
<reference evidence="5 6" key="1">
    <citation type="journal article" date="2015" name="BMC Genomics">
        <title>Gene expression during zombie ant biting behavior reflects the complexity underlying fungal parasitic behavioral manipulation.</title>
        <authorList>
            <person name="de Bekker C."/>
            <person name="Ohm R.A."/>
            <person name="Loreto R.G."/>
            <person name="Sebastian A."/>
            <person name="Albert I."/>
            <person name="Merrow M."/>
            <person name="Brachmann A."/>
            <person name="Hughes D.P."/>
        </authorList>
    </citation>
    <scope>NUCLEOTIDE SEQUENCE [LARGE SCALE GENOMIC DNA]</scope>
    <source>
        <strain evidence="5 6">SC16a</strain>
    </source>
</reference>
<feature type="region of interest" description="Disordered" evidence="1">
    <location>
        <begin position="147"/>
        <end position="187"/>
    </location>
</feature>
<organism evidence="5 6">
    <name type="scientific">Ophiocordyceps unilateralis</name>
    <name type="common">Zombie-ant fungus</name>
    <name type="synonym">Torrubia unilateralis</name>
    <dbReference type="NCBI Taxonomy" id="268505"/>
    <lineage>
        <taxon>Eukaryota</taxon>
        <taxon>Fungi</taxon>
        <taxon>Dikarya</taxon>
        <taxon>Ascomycota</taxon>
        <taxon>Pezizomycotina</taxon>
        <taxon>Sordariomycetes</taxon>
        <taxon>Hypocreomycetidae</taxon>
        <taxon>Hypocreales</taxon>
        <taxon>Ophiocordycipitaceae</taxon>
        <taxon>Ophiocordyceps</taxon>
    </lineage>
</organism>
<evidence type="ECO:0000313" key="6">
    <source>
        <dbReference type="Proteomes" id="UP000037136"/>
    </source>
</evidence>
<dbReference type="Pfam" id="PF24465">
    <property type="entry name" value="Tri-helical"/>
    <property type="match status" value="2"/>
</dbReference>
<evidence type="ECO:0000259" key="3">
    <source>
        <dbReference type="Pfam" id="PF24465"/>
    </source>
</evidence>
<feature type="compositionally biased region" description="Polar residues" evidence="1">
    <location>
        <begin position="497"/>
        <end position="516"/>
    </location>
</feature>
<proteinExistence type="predicted"/>
<evidence type="ECO:0000313" key="5">
    <source>
        <dbReference type="EMBL" id="PFH57568.1"/>
    </source>
</evidence>
<gene>
    <name evidence="5" type="ORF">XA68_14861</name>
</gene>
<feature type="compositionally biased region" description="Polar residues" evidence="1">
    <location>
        <begin position="406"/>
        <end position="415"/>
    </location>
</feature>
<dbReference type="Pfam" id="PF24962">
    <property type="entry name" value="DUF7767"/>
    <property type="match status" value="1"/>
</dbReference>
<feature type="compositionally biased region" description="Acidic residues" evidence="1">
    <location>
        <begin position="484"/>
        <end position="496"/>
    </location>
</feature>
<feature type="region of interest" description="Disordered" evidence="1">
    <location>
        <begin position="469"/>
        <end position="516"/>
    </location>
</feature>
<dbReference type="InterPro" id="IPR025676">
    <property type="entry name" value="Clr5_dom"/>
</dbReference>
<dbReference type="PANTHER" id="PTHR38788">
    <property type="entry name" value="CLR5 DOMAIN-CONTAINING PROTEIN"/>
    <property type="match status" value="1"/>
</dbReference>
<dbReference type="OrthoDB" id="4115389at2759"/>
<comment type="caution">
    <text evidence="5">The sequence shown here is derived from an EMBL/GenBank/DDBJ whole genome shotgun (WGS) entry which is preliminary data.</text>
</comment>
<name>A0A2A9P8C9_OPHUN</name>
<reference evidence="5 6" key="2">
    <citation type="journal article" date="2017" name="Sci. Rep.">
        <title>Ant-infecting Ophiocordyceps genomes reveal a high diversity of potential behavioral manipulation genes and a possible major role for enterotoxins.</title>
        <authorList>
            <person name="de Bekker C."/>
            <person name="Ohm R.A."/>
            <person name="Evans H.C."/>
            <person name="Brachmann A."/>
            <person name="Hughes D.P."/>
        </authorList>
    </citation>
    <scope>NUCLEOTIDE SEQUENCE [LARGE SCALE GENOMIC DNA]</scope>
    <source>
        <strain evidence="5 6">SC16a</strain>
    </source>
</reference>
<protein>
    <submittedName>
        <fullName evidence="5">Uncharacterized protein</fullName>
    </submittedName>
</protein>
<dbReference type="InterPro" id="IPR056669">
    <property type="entry name" value="DUF7767"/>
</dbReference>
<dbReference type="Proteomes" id="UP000037136">
    <property type="component" value="Unassembled WGS sequence"/>
</dbReference>
<evidence type="ECO:0000259" key="4">
    <source>
        <dbReference type="Pfam" id="PF24962"/>
    </source>
</evidence>
<feature type="region of interest" description="Disordered" evidence="1">
    <location>
        <begin position="1"/>
        <end position="30"/>
    </location>
</feature>
<feature type="domain" description="Tri-helical" evidence="3">
    <location>
        <begin position="211"/>
        <end position="290"/>
    </location>
</feature>
<dbReference type="Pfam" id="PF14420">
    <property type="entry name" value="Clr5"/>
    <property type="match status" value="1"/>
</dbReference>
<dbReference type="AlphaFoldDB" id="A0A2A9P8C9"/>
<evidence type="ECO:0000256" key="1">
    <source>
        <dbReference type="SAM" id="MobiDB-lite"/>
    </source>
</evidence>
<dbReference type="STRING" id="268505.A0A2A9P8C9"/>
<accession>A0A2A9P8C9</accession>
<sequence length="618" mass="69291">MYVSSLQDQDQDTALVGRRGSLSSRPAPGPRARAMVYDWDRHRQTCHKLYIEEGRSLEDIMAYMKATHRFSPSKRAFQLQFRRWDFPRKQRPAHKNSRLVSRVGELWARNLGQRDMLRVLNDEDGFEIKARELSRLRIRNGWLVRAPNGDRAGHEDEDEDEALSGHEDEDEALSGHDDMPTLLGPGGLKHRRKDTCIAAVRFPSETRLNDARRILNLDIPSYRILRQHFQHICHEAHLTSKTLAGTEAWEAAKARLAHQVPHLQTALVCDGPEKLALDVICTDVTKRIRSLGTRMTLADAKKELGIDPDQWRRIRVEFHQVLSRSSLTCKSDASPQQWEQLKRTWAERSSLVRAVLSGVDGEACEGKARALEVLARDVVKRIRDERGRRKQQQQQQQQQQPGGGTALSSSSNGHTSPDAAHATAYLDSVGSMETPSREQPFGLGGEGMMEPALLLAEATSAADADLYEQADGGRHYEESTTVSVDDDDDDDDDDDYQQPTATSYVDHQDAQPTLTHTKPPQAAFMRLHPGSSYVPTTSSLWVATVSGQSVEELRAEAAAKFPDSVCVGVVEAVLRDDKGRELMPLRIERDQELAAYLAHLEVKGATPTFGVRLEWKPS</sequence>
<feature type="region of interest" description="Disordered" evidence="1">
    <location>
        <begin position="385"/>
        <end position="419"/>
    </location>
</feature>
<feature type="domain" description="DUF7767" evidence="4">
    <location>
        <begin position="518"/>
        <end position="615"/>
    </location>
</feature>
<feature type="domain" description="Tri-helical" evidence="3">
    <location>
        <begin position="300"/>
        <end position="385"/>
    </location>
</feature>
<feature type="compositionally biased region" description="Acidic residues" evidence="1">
    <location>
        <begin position="155"/>
        <end position="172"/>
    </location>
</feature>
<dbReference type="InterPro" id="IPR057940">
    <property type="entry name" value="Tri-helical_dom"/>
</dbReference>